<protein>
    <submittedName>
        <fullName evidence="2">ATPase/histidine kinase/DNA gyrase B/HSP90 domain protein</fullName>
    </submittedName>
</protein>
<sequence length="136" mass="15382">MLPAKVLEAQNLCLKVNVEIPKPIDLRHIDTLDFIRIMTILLDNAIEAAIESRDKEVSLAFLDEKDKVVIVIKNTTKQKRVSYQNIFNKGISSKGYGRGIGLSSVSEILDRYSYITITTTSYNFSFTQIIEIKKLG</sequence>
<dbReference type="STRING" id="764291.STRUR_0531"/>
<keyword evidence="2" id="KW-0418">Kinase</keyword>
<proteinExistence type="predicted"/>
<comment type="caution">
    <text evidence="2">The sequence shown here is derived from an EMBL/GenBank/DDBJ whole genome shotgun (WGS) entry which is preliminary data.</text>
</comment>
<dbReference type="RefSeq" id="WP_006739054.1">
    <property type="nucleotide sequence ID" value="NZ_AEUZ02000001.1"/>
</dbReference>
<feature type="domain" description="Sensor histidine kinase NatK-like C-terminal" evidence="1">
    <location>
        <begin position="31"/>
        <end position="132"/>
    </location>
</feature>
<organism evidence="2 3">
    <name type="scientific">Streptococcus urinalis 2285-97</name>
    <dbReference type="NCBI Taxonomy" id="764291"/>
    <lineage>
        <taxon>Bacteria</taxon>
        <taxon>Bacillati</taxon>
        <taxon>Bacillota</taxon>
        <taxon>Bacilli</taxon>
        <taxon>Lactobacillales</taxon>
        <taxon>Streptococcaceae</taxon>
        <taxon>Streptococcus</taxon>
    </lineage>
</organism>
<dbReference type="eggNOG" id="COG3290">
    <property type="taxonomic scope" value="Bacteria"/>
</dbReference>
<accession>G5KCT4</accession>
<evidence type="ECO:0000313" key="2">
    <source>
        <dbReference type="EMBL" id="EHJ56291.1"/>
    </source>
</evidence>
<dbReference type="GO" id="GO:0042802">
    <property type="term" value="F:identical protein binding"/>
    <property type="evidence" value="ECO:0007669"/>
    <property type="project" value="TreeGrafter"/>
</dbReference>
<dbReference type="Gene3D" id="3.30.565.10">
    <property type="entry name" value="Histidine kinase-like ATPase, C-terminal domain"/>
    <property type="match status" value="1"/>
</dbReference>
<evidence type="ECO:0000259" key="1">
    <source>
        <dbReference type="Pfam" id="PF14501"/>
    </source>
</evidence>
<dbReference type="AlphaFoldDB" id="G5KCT4"/>
<dbReference type="EMBL" id="AEUZ02000001">
    <property type="protein sequence ID" value="EHJ56291.1"/>
    <property type="molecule type" value="Genomic_DNA"/>
</dbReference>
<dbReference type="GO" id="GO:0016301">
    <property type="term" value="F:kinase activity"/>
    <property type="evidence" value="ECO:0007669"/>
    <property type="project" value="UniProtKB-KW"/>
</dbReference>
<keyword evidence="2" id="KW-0808">Transferase</keyword>
<dbReference type="Pfam" id="PF14501">
    <property type="entry name" value="HATPase_c_5"/>
    <property type="match status" value="1"/>
</dbReference>
<keyword evidence="3" id="KW-1185">Reference proteome</keyword>
<dbReference type="PANTHER" id="PTHR40448:SF1">
    <property type="entry name" value="TWO-COMPONENT SENSOR HISTIDINE KINASE"/>
    <property type="match status" value="1"/>
</dbReference>
<dbReference type="SUPFAM" id="SSF55874">
    <property type="entry name" value="ATPase domain of HSP90 chaperone/DNA topoisomerase II/histidine kinase"/>
    <property type="match status" value="1"/>
</dbReference>
<dbReference type="PANTHER" id="PTHR40448">
    <property type="entry name" value="TWO-COMPONENT SENSOR HISTIDINE KINASE"/>
    <property type="match status" value="1"/>
</dbReference>
<dbReference type="InterPro" id="IPR036890">
    <property type="entry name" value="HATPase_C_sf"/>
</dbReference>
<reference evidence="2 3" key="1">
    <citation type="journal article" date="2014" name="Int. J. Syst. Evol. Microbiol.">
        <title>Phylogenomics and the dynamic genome evolution of the genus Streptococcus.</title>
        <authorList>
            <consortium name="The Broad Institute Genome Sequencing Platform"/>
            <person name="Richards V.P."/>
            <person name="Palmer S.R."/>
            <person name="Pavinski Bitar P.D."/>
            <person name="Qin X."/>
            <person name="Weinstock G.M."/>
            <person name="Highlander S.K."/>
            <person name="Town C.D."/>
            <person name="Burne R.A."/>
            <person name="Stanhope M.J."/>
        </authorList>
    </citation>
    <scope>NUCLEOTIDE SEQUENCE [LARGE SCALE GENOMIC DNA]</scope>
    <source>
        <strain evidence="2 3">2285-97</strain>
    </source>
</reference>
<dbReference type="InterPro" id="IPR032834">
    <property type="entry name" value="NatK-like_C"/>
</dbReference>
<name>G5KCT4_9STRE</name>
<evidence type="ECO:0000313" key="3">
    <source>
        <dbReference type="Proteomes" id="UP000005388"/>
    </source>
</evidence>
<dbReference type="Proteomes" id="UP000005388">
    <property type="component" value="Unassembled WGS sequence"/>
</dbReference>
<gene>
    <name evidence="2" type="ORF">STRUR_0531</name>
</gene>